<evidence type="ECO:0000313" key="3">
    <source>
        <dbReference type="EMBL" id="KAL3090814.1"/>
    </source>
</evidence>
<dbReference type="AlphaFoldDB" id="A0ABD2JJK4"/>
<name>A0ABD2JJK4_HETSC</name>
<dbReference type="EMBL" id="JBICCN010000138">
    <property type="protein sequence ID" value="KAL3090814.1"/>
    <property type="molecule type" value="Genomic_DNA"/>
</dbReference>
<evidence type="ECO:0000256" key="1">
    <source>
        <dbReference type="SAM" id="MobiDB-lite"/>
    </source>
</evidence>
<evidence type="ECO:0000256" key="2">
    <source>
        <dbReference type="SAM" id="Phobius"/>
    </source>
</evidence>
<accession>A0ABD2JJK4</accession>
<feature type="transmembrane region" description="Helical" evidence="2">
    <location>
        <begin position="181"/>
        <end position="209"/>
    </location>
</feature>
<keyword evidence="2" id="KW-1133">Transmembrane helix</keyword>
<reference evidence="3 4" key="1">
    <citation type="submission" date="2024-10" db="EMBL/GenBank/DDBJ databases">
        <authorList>
            <person name="Kim D."/>
        </authorList>
    </citation>
    <scope>NUCLEOTIDE SEQUENCE [LARGE SCALE GENOMIC DNA]</scope>
    <source>
        <strain evidence="3">Taebaek</strain>
    </source>
</reference>
<keyword evidence="2" id="KW-0812">Transmembrane</keyword>
<organism evidence="3 4">
    <name type="scientific">Heterodera schachtii</name>
    <name type="common">Sugarbeet cyst nematode worm</name>
    <name type="synonym">Tylenchus schachtii</name>
    <dbReference type="NCBI Taxonomy" id="97005"/>
    <lineage>
        <taxon>Eukaryota</taxon>
        <taxon>Metazoa</taxon>
        <taxon>Ecdysozoa</taxon>
        <taxon>Nematoda</taxon>
        <taxon>Chromadorea</taxon>
        <taxon>Rhabditida</taxon>
        <taxon>Tylenchina</taxon>
        <taxon>Tylenchomorpha</taxon>
        <taxon>Tylenchoidea</taxon>
        <taxon>Heteroderidae</taxon>
        <taxon>Heteroderinae</taxon>
        <taxon>Heterodera</taxon>
    </lineage>
</organism>
<evidence type="ECO:0000313" key="4">
    <source>
        <dbReference type="Proteomes" id="UP001620645"/>
    </source>
</evidence>
<keyword evidence="4" id="KW-1185">Reference proteome</keyword>
<comment type="caution">
    <text evidence="3">The sequence shown here is derived from an EMBL/GenBank/DDBJ whole genome shotgun (WGS) entry which is preliminary data.</text>
</comment>
<feature type="region of interest" description="Disordered" evidence="1">
    <location>
        <begin position="13"/>
        <end position="35"/>
    </location>
</feature>
<keyword evidence="2" id="KW-0472">Membrane</keyword>
<sequence>MFCPRPTLPLPAPAPLDIVPSPGGHSPSSTHRSSVLCDPPPVDRFSCTFKPFSSTKCLLCPLCPRPNRWNAYPNSEQALMELINDGRAKQNATTAVNLSMPNKTSLQFPRVLSKKEYGHLGDFLRQEHLAGSSQMLCHYRNISSSSDRPSTISLICELGCCPDVSGGCCTLNESDKMASPAYHWVIILLCLFVLFVFISSLAMFVLYWTNRRRERRLMRRRMFGSEKCFSVLSSPAEGNYVTSSVFTADAIGPIRPLQRPLSPKFWHFFNQQPPPTPNAPNLLRFGQNHQLNHNHHHFRHNNYQQQQHHSHSPSSSASSAYHAPVEMFFRSAL</sequence>
<gene>
    <name evidence="3" type="ORF">niasHS_007189</name>
</gene>
<proteinExistence type="predicted"/>
<dbReference type="Proteomes" id="UP001620645">
    <property type="component" value="Unassembled WGS sequence"/>
</dbReference>
<feature type="compositionally biased region" description="Low complexity" evidence="1">
    <location>
        <begin position="20"/>
        <end position="34"/>
    </location>
</feature>
<protein>
    <submittedName>
        <fullName evidence="3">Uncharacterized protein</fullName>
    </submittedName>
</protein>